<dbReference type="OrthoDB" id="5967843at2759"/>
<dbReference type="AlphaFoldDB" id="A0A8H5CVN3"/>
<protein>
    <recommendedName>
        <fullName evidence="3">NACHT domain-containing protein</fullName>
    </recommendedName>
</protein>
<dbReference type="EMBL" id="JAACJO010000018">
    <property type="protein sequence ID" value="KAF5348800.1"/>
    <property type="molecule type" value="Genomic_DNA"/>
</dbReference>
<keyword evidence="1" id="KW-0677">Repeat</keyword>
<dbReference type="InterPro" id="IPR007111">
    <property type="entry name" value="NACHT_NTPase"/>
</dbReference>
<reference evidence="4 5" key="1">
    <citation type="journal article" date="2020" name="ISME J.">
        <title>Uncovering the hidden diversity of litter-decomposition mechanisms in mushroom-forming fungi.</title>
        <authorList>
            <person name="Floudas D."/>
            <person name="Bentzer J."/>
            <person name="Ahren D."/>
            <person name="Johansson T."/>
            <person name="Persson P."/>
            <person name="Tunlid A."/>
        </authorList>
    </citation>
    <scope>NUCLEOTIDE SEQUENCE [LARGE SCALE GENOMIC DNA]</scope>
    <source>
        <strain evidence="4 5">CBS 146.42</strain>
    </source>
</reference>
<evidence type="ECO:0000259" key="3">
    <source>
        <dbReference type="PROSITE" id="PS50837"/>
    </source>
</evidence>
<sequence>MCTSADGISADGDCENPIRHLSISAMKRKLRKVTSNILKHLSTPRGEPESSPTSASFKAKQGQTSGILSNAQHFAMYSPILAETQHFHVNENTGVLKELEKHTIPGAEFDSSARDPPPRCHPGTRVEIMSNAHEWLHHSDGVLWLYGPAGVGKSAIMQSVAESEADNQSLGATLFFSRPFARDEPSGVWPTISFQLAVKETSYRAYIQEELDNNPKLLKKGMKEQFRKLIAEPFGQKQVIGSSKMLSILIDGLDECRGEDAQVEIIQLVAEFIKEYPTAPLAWIIASRPEQRLKLAFERDPSRNRTKRVYIPVDSDDACRDVEQYLRSEFTEIRARYPFVFSGTLQWPKEADFSALAGASAGLFVYATAIIRFINDPLKGDPISQLELILAIVKKLAPHLRHANPLTALHMLYTQILELIPFDSYSTTKRIVGFLLLERGYGAWTPKSTSFWALCNVLGIQQHVAYGSLHRLHSVLYIPRPETAFSSSIRIFHASFSDFLEDPLASGKFCIREEETFSDLWQCQLRILQQTNLSDYPLPQPSNIVLAWSSHDINNTTHRNQLWMRARITFWEATFRALGHPELQPSELLIEAIGQMNLYKFVDGYELPEAKRLPKLFELFSRHLRAELERAGLLTTIDVRNSSFEWIKQTMVSFKVEYHGFDITREMYTNSLLSPVNELNPGLKLMRRPVSDLLEDLTERAPHIAIAIVVGSEKNGRCAIIMDNTHDGRQTFYFIPFASPIPS</sequence>
<dbReference type="Proteomes" id="UP000559027">
    <property type="component" value="Unassembled WGS sequence"/>
</dbReference>
<dbReference type="InterPro" id="IPR027417">
    <property type="entry name" value="P-loop_NTPase"/>
</dbReference>
<evidence type="ECO:0000256" key="1">
    <source>
        <dbReference type="ARBA" id="ARBA00022737"/>
    </source>
</evidence>
<dbReference type="SUPFAM" id="SSF52540">
    <property type="entry name" value="P-loop containing nucleoside triphosphate hydrolases"/>
    <property type="match status" value="1"/>
</dbReference>
<feature type="compositionally biased region" description="Polar residues" evidence="2">
    <location>
        <begin position="50"/>
        <end position="63"/>
    </location>
</feature>
<dbReference type="InterPro" id="IPR056884">
    <property type="entry name" value="NPHP3-like_N"/>
</dbReference>
<evidence type="ECO:0000313" key="4">
    <source>
        <dbReference type="EMBL" id="KAF5348800.1"/>
    </source>
</evidence>
<organism evidence="4 5">
    <name type="scientific">Leucocoprinus leucothites</name>
    <dbReference type="NCBI Taxonomy" id="201217"/>
    <lineage>
        <taxon>Eukaryota</taxon>
        <taxon>Fungi</taxon>
        <taxon>Dikarya</taxon>
        <taxon>Basidiomycota</taxon>
        <taxon>Agaricomycotina</taxon>
        <taxon>Agaricomycetes</taxon>
        <taxon>Agaricomycetidae</taxon>
        <taxon>Agaricales</taxon>
        <taxon>Agaricineae</taxon>
        <taxon>Agaricaceae</taxon>
        <taxon>Leucocoprinus</taxon>
    </lineage>
</organism>
<comment type="caution">
    <text evidence="4">The sequence shown here is derived from an EMBL/GenBank/DDBJ whole genome shotgun (WGS) entry which is preliminary data.</text>
</comment>
<evidence type="ECO:0000256" key="2">
    <source>
        <dbReference type="SAM" id="MobiDB-lite"/>
    </source>
</evidence>
<dbReference type="Gene3D" id="3.40.50.300">
    <property type="entry name" value="P-loop containing nucleotide triphosphate hydrolases"/>
    <property type="match status" value="1"/>
</dbReference>
<dbReference type="Pfam" id="PF24883">
    <property type="entry name" value="NPHP3_N"/>
    <property type="match status" value="1"/>
</dbReference>
<keyword evidence="5" id="KW-1185">Reference proteome</keyword>
<evidence type="ECO:0000313" key="5">
    <source>
        <dbReference type="Proteomes" id="UP000559027"/>
    </source>
</evidence>
<name>A0A8H5CVN3_9AGAR</name>
<dbReference type="PANTHER" id="PTHR10039:SF17">
    <property type="entry name" value="FUNGAL STAND N-TERMINAL GOODBYE DOMAIN-CONTAINING PROTEIN-RELATED"/>
    <property type="match status" value="1"/>
</dbReference>
<accession>A0A8H5CVN3</accession>
<proteinExistence type="predicted"/>
<dbReference type="PROSITE" id="PS50837">
    <property type="entry name" value="NACHT"/>
    <property type="match status" value="1"/>
</dbReference>
<dbReference type="PANTHER" id="PTHR10039">
    <property type="entry name" value="AMELOGENIN"/>
    <property type="match status" value="1"/>
</dbReference>
<feature type="region of interest" description="Disordered" evidence="2">
    <location>
        <begin position="38"/>
        <end position="63"/>
    </location>
</feature>
<gene>
    <name evidence="4" type="ORF">D9756_009783</name>
</gene>
<feature type="domain" description="NACHT" evidence="3">
    <location>
        <begin position="141"/>
        <end position="289"/>
    </location>
</feature>